<keyword evidence="2" id="KW-1185">Reference proteome</keyword>
<accession>A0A3N4IJG8</accession>
<protein>
    <recommendedName>
        <fullName evidence="3">F-box domain-containing protein</fullName>
    </recommendedName>
</protein>
<evidence type="ECO:0008006" key="3">
    <source>
        <dbReference type="Google" id="ProtNLM"/>
    </source>
</evidence>
<reference evidence="1 2" key="1">
    <citation type="journal article" date="2018" name="Nat. Ecol. Evol.">
        <title>Pezizomycetes genomes reveal the molecular basis of ectomycorrhizal truffle lifestyle.</title>
        <authorList>
            <person name="Murat C."/>
            <person name="Payen T."/>
            <person name="Noel B."/>
            <person name="Kuo A."/>
            <person name="Morin E."/>
            <person name="Chen J."/>
            <person name="Kohler A."/>
            <person name="Krizsan K."/>
            <person name="Balestrini R."/>
            <person name="Da Silva C."/>
            <person name="Montanini B."/>
            <person name="Hainaut M."/>
            <person name="Levati E."/>
            <person name="Barry K.W."/>
            <person name="Belfiori B."/>
            <person name="Cichocki N."/>
            <person name="Clum A."/>
            <person name="Dockter R.B."/>
            <person name="Fauchery L."/>
            <person name="Guy J."/>
            <person name="Iotti M."/>
            <person name="Le Tacon F."/>
            <person name="Lindquist E.A."/>
            <person name="Lipzen A."/>
            <person name="Malagnac F."/>
            <person name="Mello A."/>
            <person name="Molinier V."/>
            <person name="Miyauchi S."/>
            <person name="Poulain J."/>
            <person name="Riccioni C."/>
            <person name="Rubini A."/>
            <person name="Sitrit Y."/>
            <person name="Splivallo R."/>
            <person name="Traeger S."/>
            <person name="Wang M."/>
            <person name="Zifcakova L."/>
            <person name="Wipf D."/>
            <person name="Zambonelli A."/>
            <person name="Paolocci F."/>
            <person name="Nowrousian M."/>
            <person name="Ottonello S."/>
            <person name="Baldrian P."/>
            <person name="Spatafora J.W."/>
            <person name="Henrissat B."/>
            <person name="Nagy L.G."/>
            <person name="Aury J.M."/>
            <person name="Wincker P."/>
            <person name="Grigoriev I.V."/>
            <person name="Bonfante P."/>
            <person name="Martin F.M."/>
        </authorList>
    </citation>
    <scope>NUCLEOTIDE SEQUENCE [LARGE SCALE GENOMIC DNA]</scope>
    <source>
        <strain evidence="1 2">RN42</strain>
    </source>
</reference>
<dbReference type="EMBL" id="ML119652">
    <property type="protein sequence ID" value="RPA85786.1"/>
    <property type="molecule type" value="Genomic_DNA"/>
</dbReference>
<dbReference type="AlphaFoldDB" id="A0A3N4IJG8"/>
<name>A0A3N4IJG8_ASCIM</name>
<proteinExistence type="predicted"/>
<dbReference type="Proteomes" id="UP000275078">
    <property type="component" value="Unassembled WGS sequence"/>
</dbReference>
<sequence>MFKISDSKVQPFFYTEKGYSMFKIVFLPHKLCTMVQVPFEMQEKATDPMVVLPTEIVGMVLQYFSCLRGVVALERVSKNWASVISRVCTPAWAVSCWGVDVDWSGNILATRGNANVFTGWQRFKAEVKSCNDMLLGFPHSAFVSKSPGFSKWAIRDDYIARLHGPNHFHRTDLSIWKKESVLTEQGLPAMHIQCGAELSITHDSLLKLCGIADDPYRWEFDYCGTGPDAVLMLLRRHNLQRQM</sequence>
<evidence type="ECO:0000313" key="2">
    <source>
        <dbReference type="Proteomes" id="UP000275078"/>
    </source>
</evidence>
<organism evidence="1 2">
    <name type="scientific">Ascobolus immersus RN42</name>
    <dbReference type="NCBI Taxonomy" id="1160509"/>
    <lineage>
        <taxon>Eukaryota</taxon>
        <taxon>Fungi</taxon>
        <taxon>Dikarya</taxon>
        <taxon>Ascomycota</taxon>
        <taxon>Pezizomycotina</taxon>
        <taxon>Pezizomycetes</taxon>
        <taxon>Pezizales</taxon>
        <taxon>Ascobolaceae</taxon>
        <taxon>Ascobolus</taxon>
    </lineage>
</organism>
<gene>
    <name evidence="1" type="ORF">BJ508DRAFT_167618</name>
</gene>
<dbReference type="SUPFAM" id="SSF81383">
    <property type="entry name" value="F-box domain"/>
    <property type="match status" value="1"/>
</dbReference>
<evidence type="ECO:0000313" key="1">
    <source>
        <dbReference type="EMBL" id="RPA85786.1"/>
    </source>
</evidence>
<dbReference type="InterPro" id="IPR036047">
    <property type="entry name" value="F-box-like_dom_sf"/>
</dbReference>